<keyword evidence="3" id="KW-1185">Reference proteome</keyword>
<protein>
    <submittedName>
        <fullName evidence="2">Uncharacterized protein</fullName>
    </submittedName>
</protein>
<name>A0A1L9N451_ASPTC</name>
<proteinExistence type="predicted"/>
<dbReference type="VEuPathDB" id="FungiDB:ASPTUDRAFT_56053"/>
<sequence length="171" mass="18871">MEIVSSQPMRDVALSRARMIGTISSFGHHLSQIQNTEEPREPPSSSGPGRMNGPVVQVPTHLHMEREGKRMPEFGLLRDKRLAERDTEREGQAHGLTEVSTVSDRGVVLSGMIESIGYRYPICGPTRNTNHAWKLMVPTPPTTDLLSTTPVSNPLSTRRPALTGKGSIYEM</sequence>
<dbReference type="AlphaFoldDB" id="A0A1L9N451"/>
<reference evidence="3" key="1">
    <citation type="journal article" date="2017" name="Genome Biol.">
        <title>Comparative genomics reveals high biological diversity and specific adaptations in the industrially and medically important fungal genus Aspergillus.</title>
        <authorList>
            <person name="de Vries R.P."/>
            <person name="Riley R."/>
            <person name="Wiebenga A."/>
            <person name="Aguilar-Osorio G."/>
            <person name="Amillis S."/>
            <person name="Uchima C.A."/>
            <person name="Anderluh G."/>
            <person name="Asadollahi M."/>
            <person name="Askin M."/>
            <person name="Barry K."/>
            <person name="Battaglia E."/>
            <person name="Bayram O."/>
            <person name="Benocci T."/>
            <person name="Braus-Stromeyer S.A."/>
            <person name="Caldana C."/>
            <person name="Canovas D."/>
            <person name="Cerqueira G.C."/>
            <person name="Chen F."/>
            <person name="Chen W."/>
            <person name="Choi C."/>
            <person name="Clum A."/>
            <person name="Dos Santos R.A."/>
            <person name="Damasio A.R."/>
            <person name="Diallinas G."/>
            <person name="Emri T."/>
            <person name="Fekete E."/>
            <person name="Flipphi M."/>
            <person name="Freyberg S."/>
            <person name="Gallo A."/>
            <person name="Gournas C."/>
            <person name="Habgood R."/>
            <person name="Hainaut M."/>
            <person name="Harispe M.L."/>
            <person name="Henrissat B."/>
            <person name="Hilden K.S."/>
            <person name="Hope R."/>
            <person name="Hossain A."/>
            <person name="Karabika E."/>
            <person name="Karaffa L."/>
            <person name="Karanyi Z."/>
            <person name="Krasevec N."/>
            <person name="Kuo A."/>
            <person name="Kusch H."/>
            <person name="LaButti K."/>
            <person name="Lagendijk E.L."/>
            <person name="Lapidus A."/>
            <person name="Levasseur A."/>
            <person name="Lindquist E."/>
            <person name="Lipzen A."/>
            <person name="Logrieco A.F."/>
            <person name="MacCabe A."/>
            <person name="Maekelae M.R."/>
            <person name="Malavazi I."/>
            <person name="Melin P."/>
            <person name="Meyer V."/>
            <person name="Mielnichuk N."/>
            <person name="Miskei M."/>
            <person name="Molnar A.P."/>
            <person name="Mule G."/>
            <person name="Ngan C.Y."/>
            <person name="Orejas M."/>
            <person name="Orosz E."/>
            <person name="Ouedraogo J.P."/>
            <person name="Overkamp K.M."/>
            <person name="Park H.-S."/>
            <person name="Perrone G."/>
            <person name="Piumi F."/>
            <person name="Punt P.J."/>
            <person name="Ram A.F."/>
            <person name="Ramon A."/>
            <person name="Rauscher S."/>
            <person name="Record E."/>
            <person name="Riano-Pachon D.M."/>
            <person name="Robert V."/>
            <person name="Roehrig J."/>
            <person name="Ruller R."/>
            <person name="Salamov A."/>
            <person name="Salih N.S."/>
            <person name="Samson R.A."/>
            <person name="Sandor E."/>
            <person name="Sanguinetti M."/>
            <person name="Schuetze T."/>
            <person name="Sepcic K."/>
            <person name="Shelest E."/>
            <person name="Sherlock G."/>
            <person name="Sophianopoulou V."/>
            <person name="Squina F.M."/>
            <person name="Sun H."/>
            <person name="Susca A."/>
            <person name="Todd R.B."/>
            <person name="Tsang A."/>
            <person name="Unkles S.E."/>
            <person name="van de Wiele N."/>
            <person name="van Rossen-Uffink D."/>
            <person name="Oliveira J.V."/>
            <person name="Vesth T.C."/>
            <person name="Visser J."/>
            <person name="Yu J.-H."/>
            <person name="Zhou M."/>
            <person name="Andersen M.R."/>
            <person name="Archer D.B."/>
            <person name="Baker S.E."/>
            <person name="Benoit I."/>
            <person name="Brakhage A.A."/>
            <person name="Braus G.H."/>
            <person name="Fischer R."/>
            <person name="Frisvad J.C."/>
            <person name="Goldman G.H."/>
            <person name="Houbraken J."/>
            <person name="Oakley B."/>
            <person name="Pocsi I."/>
            <person name="Scazzocchio C."/>
            <person name="Seiboth B."/>
            <person name="vanKuyk P.A."/>
            <person name="Wortman J."/>
            <person name="Dyer P.S."/>
            <person name="Grigoriev I.V."/>
        </authorList>
    </citation>
    <scope>NUCLEOTIDE SEQUENCE [LARGE SCALE GENOMIC DNA]</scope>
    <source>
        <strain evidence="3">CBS 134.48</strain>
    </source>
</reference>
<evidence type="ECO:0000313" key="2">
    <source>
        <dbReference type="EMBL" id="OJI84099.1"/>
    </source>
</evidence>
<feature type="region of interest" description="Disordered" evidence="1">
    <location>
        <begin position="31"/>
        <end position="54"/>
    </location>
</feature>
<accession>A0A1L9N451</accession>
<evidence type="ECO:0000313" key="3">
    <source>
        <dbReference type="Proteomes" id="UP000184304"/>
    </source>
</evidence>
<dbReference type="Proteomes" id="UP000184304">
    <property type="component" value="Unassembled WGS sequence"/>
</dbReference>
<dbReference type="EMBL" id="KV878203">
    <property type="protein sequence ID" value="OJI84099.1"/>
    <property type="molecule type" value="Genomic_DNA"/>
</dbReference>
<feature type="region of interest" description="Disordered" evidence="1">
    <location>
        <begin position="147"/>
        <end position="171"/>
    </location>
</feature>
<evidence type="ECO:0000256" key="1">
    <source>
        <dbReference type="SAM" id="MobiDB-lite"/>
    </source>
</evidence>
<organism evidence="2 3">
    <name type="scientific">Aspergillus tubingensis (strain CBS 134.48)</name>
    <dbReference type="NCBI Taxonomy" id="767770"/>
    <lineage>
        <taxon>Eukaryota</taxon>
        <taxon>Fungi</taxon>
        <taxon>Dikarya</taxon>
        <taxon>Ascomycota</taxon>
        <taxon>Pezizomycotina</taxon>
        <taxon>Eurotiomycetes</taxon>
        <taxon>Eurotiomycetidae</taxon>
        <taxon>Eurotiales</taxon>
        <taxon>Aspergillaceae</taxon>
        <taxon>Aspergillus</taxon>
        <taxon>Aspergillus subgen. Circumdati</taxon>
    </lineage>
</organism>
<gene>
    <name evidence="2" type="ORF">ASPTUDRAFT_56053</name>
</gene>